<dbReference type="EMBL" id="MU859065">
    <property type="protein sequence ID" value="KAK3956560.1"/>
    <property type="molecule type" value="Genomic_DNA"/>
</dbReference>
<reference evidence="2" key="2">
    <citation type="submission" date="2023-06" db="EMBL/GenBank/DDBJ databases">
        <authorList>
            <consortium name="Lawrence Berkeley National Laboratory"/>
            <person name="Mondo S.J."/>
            <person name="Hensen N."/>
            <person name="Bonometti L."/>
            <person name="Westerberg I."/>
            <person name="Brannstrom I.O."/>
            <person name="Guillou S."/>
            <person name="Cros-Aarteil S."/>
            <person name="Calhoun S."/>
            <person name="Haridas S."/>
            <person name="Kuo A."/>
            <person name="Pangilinan J."/>
            <person name="Riley R."/>
            <person name="Labutti K."/>
            <person name="Andreopoulos B."/>
            <person name="Lipzen A."/>
            <person name="Chen C."/>
            <person name="Yanf M."/>
            <person name="Daum C."/>
            <person name="Ng V."/>
            <person name="Clum A."/>
            <person name="Steindorff A."/>
            <person name="Ohm R."/>
            <person name="Martin F."/>
            <person name="Silar P."/>
            <person name="Natvig D."/>
            <person name="Lalanne C."/>
            <person name="Gautier V."/>
            <person name="Ament-Velasquez S.L."/>
            <person name="Kruys A."/>
            <person name="Hutchinson M.I."/>
            <person name="Powell A.J."/>
            <person name="Barry K."/>
            <person name="Miller A.N."/>
            <person name="Grigoriev I.V."/>
            <person name="Debuchy R."/>
            <person name="Gladieux P."/>
            <person name="Thoren M.H."/>
            <person name="Johannesson H."/>
        </authorList>
    </citation>
    <scope>NUCLEOTIDE SEQUENCE</scope>
    <source>
        <strain evidence="2">CBS 626.80</strain>
    </source>
</reference>
<dbReference type="AlphaFoldDB" id="A0AAN6P2J6"/>
<gene>
    <name evidence="2" type="ORF">QBC32DRAFT_320803</name>
</gene>
<evidence type="ECO:0000313" key="3">
    <source>
        <dbReference type="Proteomes" id="UP001303222"/>
    </source>
</evidence>
<dbReference type="Proteomes" id="UP001303222">
    <property type="component" value="Unassembled WGS sequence"/>
</dbReference>
<accession>A0AAN6P2J6</accession>
<organism evidence="2 3">
    <name type="scientific">Pseudoneurospora amorphoporcata</name>
    <dbReference type="NCBI Taxonomy" id="241081"/>
    <lineage>
        <taxon>Eukaryota</taxon>
        <taxon>Fungi</taxon>
        <taxon>Dikarya</taxon>
        <taxon>Ascomycota</taxon>
        <taxon>Pezizomycotina</taxon>
        <taxon>Sordariomycetes</taxon>
        <taxon>Sordariomycetidae</taxon>
        <taxon>Sordariales</taxon>
        <taxon>Sordariaceae</taxon>
        <taxon>Pseudoneurospora</taxon>
    </lineage>
</organism>
<evidence type="ECO:0000313" key="2">
    <source>
        <dbReference type="EMBL" id="KAK3956560.1"/>
    </source>
</evidence>
<keyword evidence="3" id="KW-1185">Reference proteome</keyword>
<name>A0AAN6P2J6_9PEZI</name>
<feature type="region of interest" description="Disordered" evidence="1">
    <location>
        <begin position="1"/>
        <end position="38"/>
    </location>
</feature>
<evidence type="ECO:0000256" key="1">
    <source>
        <dbReference type="SAM" id="MobiDB-lite"/>
    </source>
</evidence>
<sequence length="87" mass="9421">LGHTHPRRLASASRWPEASSGVRRPPAATPTSAGLLATGTAYPNFPRCHRAREPTIEVLKTLKDYHKTILVILGTTIANQARSRVPG</sequence>
<comment type="caution">
    <text evidence="2">The sequence shown here is derived from an EMBL/GenBank/DDBJ whole genome shotgun (WGS) entry which is preliminary data.</text>
</comment>
<reference evidence="2" key="1">
    <citation type="journal article" date="2023" name="Mol. Phylogenet. Evol.">
        <title>Genome-scale phylogeny and comparative genomics of the fungal order Sordariales.</title>
        <authorList>
            <person name="Hensen N."/>
            <person name="Bonometti L."/>
            <person name="Westerberg I."/>
            <person name="Brannstrom I.O."/>
            <person name="Guillou S."/>
            <person name="Cros-Aarteil S."/>
            <person name="Calhoun S."/>
            <person name="Haridas S."/>
            <person name="Kuo A."/>
            <person name="Mondo S."/>
            <person name="Pangilinan J."/>
            <person name="Riley R."/>
            <person name="LaButti K."/>
            <person name="Andreopoulos B."/>
            <person name="Lipzen A."/>
            <person name="Chen C."/>
            <person name="Yan M."/>
            <person name="Daum C."/>
            <person name="Ng V."/>
            <person name="Clum A."/>
            <person name="Steindorff A."/>
            <person name="Ohm R.A."/>
            <person name="Martin F."/>
            <person name="Silar P."/>
            <person name="Natvig D.O."/>
            <person name="Lalanne C."/>
            <person name="Gautier V."/>
            <person name="Ament-Velasquez S.L."/>
            <person name="Kruys A."/>
            <person name="Hutchinson M.I."/>
            <person name="Powell A.J."/>
            <person name="Barry K."/>
            <person name="Miller A.N."/>
            <person name="Grigoriev I.V."/>
            <person name="Debuchy R."/>
            <person name="Gladieux P."/>
            <person name="Hiltunen Thoren M."/>
            <person name="Johannesson H."/>
        </authorList>
    </citation>
    <scope>NUCLEOTIDE SEQUENCE</scope>
    <source>
        <strain evidence="2">CBS 626.80</strain>
    </source>
</reference>
<feature type="non-terminal residue" evidence="2">
    <location>
        <position position="1"/>
    </location>
</feature>
<proteinExistence type="predicted"/>
<protein>
    <submittedName>
        <fullName evidence="2">Uncharacterized protein</fullName>
    </submittedName>
</protein>